<dbReference type="Pfam" id="PF14226">
    <property type="entry name" value="DIOX_N"/>
    <property type="match status" value="1"/>
</dbReference>
<dbReference type="GO" id="GO:0046872">
    <property type="term" value="F:metal ion binding"/>
    <property type="evidence" value="ECO:0007669"/>
    <property type="project" value="UniProtKB-KW"/>
</dbReference>
<dbReference type="AlphaFoldDB" id="A0A9D5DJ60"/>
<sequence>MELEAGNGNMILKKGGGSLPVPNVQSFAASKARTEILEKYIRPELNDSTLVLNAADDHDQGDIPVIDLSRLHHPRHSEDEMLKLSLSCEHWGFFQLINHGVPDEVTEKMKVAMGEFFQLPLEEKKEYGQPPDSVEGYGQAFVVSEDQKLDWGDMYLLSTNPVQGRNLKLWPANPPTFKEALEQYSLEIRKVTHVLLDSMGKSLKIDKFDDLFEDCLQSVRMNYYPPCPQASKVLGLSPHSDGGALTILLQVSEVQGLQIKKNGVWLPIKPLPGAFVVNIGDIIEIMSNGKYKSIEHRAVVNTERERMSIAAFHFLSFHGQIGPLPETLEKSEPCYKTLTVQEYTRMRFSFKLEGKNILDHMKLGA</sequence>
<dbReference type="EMBL" id="JAGGNH010000001">
    <property type="protein sequence ID" value="KAJ0989977.1"/>
    <property type="molecule type" value="Genomic_DNA"/>
</dbReference>
<dbReference type="SUPFAM" id="SSF51197">
    <property type="entry name" value="Clavaminate synthase-like"/>
    <property type="match status" value="1"/>
</dbReference>
<evidence type="ECO:0000313" key="7">
    <source>
        <dbReference type="EMBL" id="KAJ0989977.1"/>
    </source>
</evidence>
<dbReference type="InterPro" id="IPR005123">
    <property type="entry name" value="Oxoglu/Fe-dep_dioxygenase_dom"/>
</dbReference>
<reference evidence="7" key="2">
    <citation type="journal article" date="2022" name="Hortic Res">
        <title>The genome of Dioscorea zingiberensis sheds light on the biosynthesis, origin and evolution of the medicinally important diosgenin saponins.</title>
        <authorList>
            <person name="Li Y."/>
            <person name="Tan C."/>
            <person name="Li Z."/>
            <person name="Guo J."/>
            <person name="Li S."/>
            <person name="Chen X."/>
            <person name="Wang C."/>
            <person name="Dai X."/>
            <person name="Yang H."/>
            <person name="Song W."/>
            <person name="Hou L."/>
            <person name="Xu J."/>
            <person name="Tong Z."/>
            <person name="Xu A."/>
            <person name="Yuan X."/>
            <person name="Wang W."/>
            <person name="Yang Q."/>
            <person name="Chen L."/>
            <person name="Sun Z."/>
            <person name="Wang K."/>
            <person name="Pan B."/>
            <person name="Chen J."/>
            <person name="Bao Y."/>
            <person name="Liu F."/>
            <person name="Qi X."/>
            <person name="Gang D.R."/>
            <person name="Wen J."/>
            <person name="Li J."/>
        </authorList>
    </citation>
    <scope>NUCLEOTIDE SEQUENCE</scope>
    <source>
        <strain evidence="7">Dzin_1.0</strain>
    </source>
</reference>
<reference evidence="7" key="1">
    <citation type="submission" date="2021-03" db="EMBL/GenBank/DDBJ databases">
        <authorList>
            <person name="Li Z."/>
            <person name="Yang C."/>
        </authorList>
    </citation>
    <scope>NUCLEOTIDE SEQUENCE</scope>
    <source>
        <strain evidence="7">Dzin_1.0</strain>
        <tissue evidence="7">Leaf</tissue>
    </source>
</reference>
<evidence type="ECO:0000256" key="3">
    <source>
        <dbReference type="ARBA" id="ARBA00023002"/>
    </source>
</evidence>
<name>A0A9D5DJ60_9LILI</name>
<dbReference type="Proteomes" id="UP001085076">
    <property type="component" value="Miscellaneous, Linkage group lg01"/>
</dbReference>
<dbReference type="PROSITE" id="PS51471">
    <property type="entry name" value="FE2OG_OXY"/>
    <property type="match status" value="1"/>
</dbReference>
<evidence type="ECO:0000256" key="2">
    <source>
        <dbReference type="ARBA" id="ARBA00022723"/>
    </source>
</evidence>
<gene>
    <name evidence="7" type="ORF">J5N97_008333</name>
</gene>
<keyword evidence="2 5" id="KW-0479">Metal-binding</keyword>
<dbReference type="PANTHER" id="PTHR47991">
    <property type="entry name" value="OXOGLUTARATE/IRON-DEPENDENT DIOXYGENASE"/>
    <property type="match status" value="1"/>
</dbReference>
<dbReference type="OrthoDB" id="288590at2759"/>
<keyword evidence="4 5" id="KW-0408">Iron</keyword>
<keyword evidence="3 5" id="KW-0560">Oxidoreductase</keyword>
<dbReference type="FunFam" id="2.60.120.330:FF:000001">
    <property type="entry name" value="Protein SRG1"/>
    <property type="match status" value="1"/>
</dbReference>
<evidence type="ECO:0000313" key="8">
    <source>
        <dbReference type="Proteomes" id="UP001085076"/>
    </source>
</evidence>
<dbReference type="Gene3D" id="2.60.120.330">
    <property type="entry name" value="B-lactam Antibiotic, Isopenicillin N Synthase, Chain"/>
    <property type="match status" value="1"/>
</dbReference>
<dbReference type="InterPro" id="IPR050295">
    <property type="entry name" value="Plant_2OG-oxidoreductases"/>
</dbReference>
<dbReference type="GO" id="GO:0016491">
    <property type="term" value="F:oxidoreductase activity"/>
    <property type="evidence" value="ECO:0007669"/>
    <property type="project" value="UniProtKB-KW"/>
</dbReference>
<evidence type="ECO:0000256" key="1">
    <source>
        <dbReference type="ARBA" id="ARBA00008056"/>
    </source>
</evidence>
<evidence type="ECO:0000256" key="5">
    <source>
        <dbReference type="RuleBase" id="RU003682"/>
    </source>
</evidence>
<keyword evidence="8" id="KW-1185">Reference proteome</keyword>
<dbReference type="InterPro" id="IPR026992">
    <property type="entry name" value="DIOX_N"/>
</dbReference>
<accession>A0A9D5DJ60</accession>
<dbReference type="Pfam" id="PF03171">
    <property type="entry name" value="2OG-FeII_Oxy"/>
    <property type="match status" value="1"/>
</dbReference>
<dbReference type="InterPro" id="IPR044861">
    <property type="entry name" value="IPNS-like_FE2OG_OXY"/>
</dbReference>
<organism evidence="7 8">
    <name type="scientific">Dioscorea zingiberensis</name>
    <dbReference type="NCBI Taxonomy" id="325984"/>
    <lineage>
        <taxon>Eukaryota</taxon>
        <taxon>Viridiplantae</taxon>
        <taxon>Streptophyta</taxon>
        <taxon>Embryophyta</taxon>
        <taxon>Tracheophyta</taxon>
        <taxon>Spermatophyta</taxon>
        <taxon>Magnoliopsida</taxon>
        <taxon>Liliopsida</taxon>
        <taxon>Dioscoreales</taxon>
        <taxon>Dioscoreaceae</taxon>
        <taxon>Dioscorea</taxon>
    </lineage>
</organism>
<comment type="caution">
    <text evidence="7">The sequence shown here is derived from an EMBL/GenBank/DDBJ whole genome shotgun (WGS) entry which is preliminary data.</text>
</comment>
<proteinExistence type="inferred from homology"/>
<evidence type="ECO:0000259" key="6">
    <source>
        <dbReference type="PROSITE" id="PS51471"/>
    </source>
</evidence>
<dbReference type="InterPro" id="IPR027443">
    <property type="entry name" value="IPNS-like_sf"/>
</dbReference>
<comment type="similarity">
    <text evidence="1 5">Belongs to the iron/ascorbate-dependent oxidoreductase family.</text>
</comment>
<protein>
    <recommendedName>
        <fullName evidence="6">Fe2OG dioxygenase domain-containing protein</fullName>
    </recommendedName>
</protein>
<evidence type="ECO:0000256" key="4">
    <source>
        <dbReference type="ARBA" id="ARBA00023004"/>
    </source>
</evidence>
<feature type="domain" description="Fe2OG dioxygenase" evidence="6">
    <location>
        <begin position="215"/>
        <end position="315"/>
    </location>
</feature>